<dbReference type="EMBL" id="JAGMUU010000020">
    <property type="protein sequence ID" value="KAH7129759.1"/>
    <property type="molecule type" value="Genomic_DNA"/>
</dbReference>
<feature type="domain" description="ChrR-like cupin" evidence="1">
    <location>
        <begin position="57"/>
        <end position="153"/>
    </location>
</feature>
<evidence type="ECO:0000313" key="2">
    <source>
        <dbReference type="EMBL" id="KAH7129759.1"/>
    </source>
</evidence>
<evidence type="ECO:0000259" key="1">
    <source>
        <dbReference type="Pfam" id="PF12973"/>
    </source>
</evidence>
<reference evidence="2" key="1">
    <citation type="journal article" date="2021" name="Nat. Commun.">
        <title>Genetic determinants of endophytism in the Arabidopsis root mycobiome.</title>
        <authorList>
            <person name="Mesny F."/>
            <person name="Miyauchi S."/>
            <person name="Thiergart T."/>
            <person name="Pickel B."/>
            <person name="Atanasova L."/>
            <person name="Karlsson M."/>
            <person name="Huettel B."/>
            <person name="Barry K.W."/>
            <person name="Haridas S."/>
            <person name="Chen C."/>
            <person name="Bauer D."/>
            <person name="Andreopoulos W."/>
            <person name="Pangilinan J."/>
            <person name="LaButti K."/>
            <person name="Riley R."/>
            <person name="Lipzen A."/>
            <person name="Clum A."/>
            <person name="Drula E."/>
            <person name="Henrissat B."/>
            <person name="Kohler A."/>
            <person name="Grigoriev I.V."/>
            <person name="Martin F.M."/>
            <person name="Hacquard S."/>
        </authorList>
    </citation>
    <scope>NUCLEOTIDE SEQUENCE</scope>
    <source>
        <strain evidence="2">MPI-CAGE-AT-0021</strain>
    </source>
</reference>
<gene>
    <name evidence="2" type="ORF">B0J13DRAFT_610882</name>
</gene>
<dbReference type="InterPro" id="IPR014710">
    <property type="entry name" value="RmlC-like_jellyroll"/>
</dbReference>
<comment type="caution">
    <text evidence="2">The sequence shown here is derived from an EMBL/GenBank/DDBJ whole genome shotgun (WGS) entry which is preliminary data.</text>
</comment>
<keyword evidence="3" id="KW-1185">Reference proteome</keyword>
<dbReference type="CDD" id="cd20302">
    <property type="entry name" value="cupin_DAD"/>
    <property type="match status" value="1"/>
</dbReference>
<dbReference type="AlphaFoldDB" id="A0A9P9E056"/>
<sequence>MAHIITSALTSSEPANGKLGTVHVEDTGLSIEKENQLKELKIAEDLGAPDVYIDAETDSSWYHWVGHIWVKPLRFENRTGCYVIALKSDEHTELGKHRHRGEVKAYTVRGNWGYHEYTWTGKPGDYITENPGAIHTLWMGEQSEILFTVMGSIEFFHDDNTLRETMDGFSFWRMYVEHCEKKGIEPNRRLWY</sequence>
<dbReference type="Gene3D" id="2.60.120.10">
    <property type="entry name" value="Jelly Rolls"/>
    <property type="match status" value="1"/>
</dbReference>
<dbReference type="Proteomes" id="UP000717696">
    <property type="component" value="Unassembled WGS sequence"/>
</dbReference>
<evidence type="ECO:0000313" key="3">
    <source>
        <dbReference type="Proteomes" id="UP000717696"/>
    </source>
</evidence>
<dbReference type="Pfam" id="PF12973">
    <property type="entry name" value="Cupin_7"/>
    <property type="match status" value="1"/>
</dbReference>
<dbReference type="SUPFAM" id="SSF51182">
    <property type="entry name" value="RmlC-like cupins"/>
    <property type="match status" value="1"/>
</dbReference>
<protein>
    <recommendedName>
        <fullName evidence="1">ChrR-like cupin domain-containing protein</fullName>
    </recommendedName>
</protein>
<dbReference type="InterPro" id="IPR011051">
    <property type="entry name" value="RmlC_Cupin_sf"/>
</dbReference>
<accession>A0A9P9E056</accession>
<name>A0A9P9E056_9HYPO</name>
<dbReference type="InterPro" id="IPR025979">
    <property type="entry name" value="ChrR-like_cupin_dom"/>
</dbReference>
<organism evidence="2 3">
    <name type="scientific">Dactylonectria estremocensis</name>
    <dbReference type="NCBI Taxonomy" id="1079267"/>
    <lineage>
        <taxon>Eukaryota</taxon>
        <taxon>Fungi</taxon>
        <taxon>Dikarya</taxon>
        <taxon>Ascomycota</taxon>
        <taxon>Pezizomycotina</taxon>
        <taxon>Sordariomycetes</taxon>
        <taxon>Hypocreomycetidae</taxon>
        <taxon>Hypocreales</taxon>
        <taxon>Nectriaceae</taxon>
        <taxon>Dactylonectria</taxon>
    </lineage>
</organism>
<proteinExistence type="predicted"/>
<dbReference type="OrthoDB" id="4525710at2759"/>